<protein>
    <submittedName>
        <fullName evidence="2">Uncharacterized protein</fullName>
    </submittedName>
</protein>
<dbReference type="KEGG" id="atl:Athai_27270"/>
<feature type="compositionally biased region" description="Low complexity" evidence="1">
    <location>
        <begin position="267"/>
        <end position="281"/>
    </location>
</feature>
<proteinExistence type="predicted"/>
<name>A0A7R7HXM1_9ACTN</name>
<gene>
    <name evidence="2" type="ORF">Athai_27270</name>
</gene>
<feature type="compositionally biased region" description="Low complexity" evidence="1">
    <location>
        <begin position="113"/>
        <end position="122"/>
    </location>
</feature>
<keyword evidence="3" id="KW-1185">Reference proteome</keyword>
<feature type="region of interest" description="Disordered" evidence="1">
    <location>
        <begin position="1"/>
        <end position="75"/>
    </location>
</feature>
<evidence type="ECO:0000256" key="1">
    <source>
        <dbReference type="SAM" id="MobiDB-lite"/>
    </source>
</evidence>
<sequence length="316" mass="30836">MPGAPVPGNCRPGSQGVAALRGRPSRHRLAGTDAGGSAGGSAAAGAKRVAPTAISPVSTATTTNDTDSEEAPAIPPITAGAANPAPYEMVATPAIACPGWLVAEPAAVKVSGTTTDTPTPSSANPRMPGAAWRDTATSTAPAAARMPPIRTVPTTPIRLTTPSPTSRPAAIANANPVYAPAATPCGAWATSVRYLAAQSEPAPSPNTAQNPSSPSSSTGRGGSANAGGSTASGRGRTGGSSRAANWPSTSSTAASTAKCSRPSTFRAAASTPTPEAASPPTLHSPCSPDMIDRPTACSTATASAFIATSAIPEAAP</sequence>
<dbReference type="EMBL" id="AP023355">
    <property type="protein sequence ID" value="BCJ35224.1"/>
    <property type="molecule type" value="Genomic_DNA"/>
</dbReference>
<organism evidence="2 3">
    <name type="scientific">Actinocatenispora thailandica</name>
    <dbReference type="NCBI Taxonomy" id="227318"/>
    <lineage>
        <taxon>Bacteria</taxon>
        <taxon>Bacillati</taxon>
        <taxon>Actinomycetota</taxon>
        <taxon>Actinomycetes</taxon>
        <taxon>Micromonosporales</taxon>
        <taxon>Micromonosporaceae</taxon>
        <taxon>Actinocatenispora</taxon>
    </lineage>
</organism>
<evidence type="ECO:0000313" key="3">
    <source>
        <dbReference type="Proteomes" id="UP000611640"/>
    </source>
</evidence>
<reference evidence="2 3" key="1">
    <citation type="submission" date="2020-08" db="EMBL/GenBank/DDBJ databases">
        <title>Whole genome shotgun sequence of Actinocatenispora thailandica NBRC 105041.</title>
        <authorList>
            <person name="Komaki H."/>
            <person name="Tamura T."/>
        </authorList>
    </citation>
    <scope>NUCLEOTIDE SEQUENCE [LARGE SCALE GENOMIC DNA]</scope>
    <source>
        <strain evidence="2 3">NBRC 105041</strain>
    </source>
</reference>
<feature type="region of interest" description="Disordered" evidence="1">
    <location>
        <begin position="199"/>
        <end position="294"/>
    </location>
</feature>
<evidence type="ECO:0000313" key="2">
    <source>
        <dbReference type="EMBL" id="BCJ35224.1"/>
    </source>
</evidence>
<feature type="compositionally biased region" description="Low complexity" evidence="1">
    <location>
        <begin position="226"/>
        <end position="257"/>
    </location>
</feature>
<feature type="compositionally biased region" description="Polar residues" evidence="1">
    <location>
        <begin position="55"/>
        <end position="65"/>
    </location>
</feature>
<accession>A0A7R7HXM1</accession>
<dbReference type="AlphaFoldDB" id="A0A7R7HXM1"/>
<dbReference type="Proteomes" id="UP000611640">
    <property type="component" value="Chromosome"/>
</dbReference>
<feature type="compositionally biased region" description="Low complexity" evidence="1">
    <location>
        <begin position="205"/>
        <end position="218"/>
    </location>
</feature>
<feature type="region of interest" description="Disordered" evidence="1">
    <location>
        <begin position="111"/>
        <end position="132"/>
    </location>
</feature>